<dbReference type="EMBL" id="RJKX01000011">
    <property type="protein sequence ID" value="ROQ01018.1"/>
    <property type="molecule type" value="Genomic_DNA"/>
</dbReference>
<reference evidence="2 3" key="1">
    <citation type="submission" date="2018-11" db="EMBL/GenBank/DDBJ databases">
        <title>Genomic Encyclopedia of Type Strains, Phase IV (KMG-IV): sequencing the most valuable type-strain genomes for metagenomic binning, comparative biology and taxonomic classification.</title>
        <authorList>
            <person name="Goeker M."/>
        </authorList>
    </citation>
    <scope>NUCLEOTIDE SEQUENCE [LARGE SCALE GENOMIC DNA]</scope>
    <source>
        <strain evidence="2 3">DSM 5900</strain>
    </source>
</reference>
<name>A0A3N1MBL5_9PROT</name>
<dbReference type="Pfam" id="PF05721">
    <property type="entry name" value="PhyH"/>
    <property type="match status" value="1"/>
</dbReference>
<dbReference type="SUPFAM" id="SSF51197">
    <property type="entry name" value="Clavaminate synthase-like"/>
    <property type="match status" value="1"/>
</dbReference>
<gene>
    <name evidence="2" type="ORF">EDC65_0190</name>
</gene>
<keyword evidence="3" id="KW-1185">Reference proteome</keyword>
<dbReference type="GO" id="GO:0016706">
    <property type="term" value="F:2-oxoglutarate-dependent dioxygenase activity"/>
    <property type="evidence" value="ECO:0007669"/>
    <property type="project" value="UniProtKB-ARBA"/>
</dbReference>
<protein>
    <submittedName>
        <fullName evidence="2">Phytanoyl-CoA dioxygenase PhyH</fullName>
    </submittedName>
</protein>
<dbReference type="AlphaFoldDB" id="A0A3N1MBL5"/>
<feature type="region of interest" description="Disordered" evidence="1">
    <location>
        <begin position="218"/>
        <end position="244"/>
    </location>
</feature>
<dbReference type="OrthoDB" id="9798771at2"/>
<dbReference type="Gene3D" id="2.60.120.620">
    <property type="entry name" value="q2cbj1_9rhob like domain"/>
    <property type="match status" value="1"/>
</dbReference>
<sequence length="244" mass="26382">MGLAGDILRQQFARDGFVRIDEAFPRALADAGRAILWRDTGCDPDDPATWTRPVIRLGMYSQAPFREAANTPVLHAAFDQLVGAGRWLPCGALGTFPVRFPSPEDPGDTGWHIDPSFAYDHPDFMEWRANAASRGRALLMLFLFSDVGPDDAPTRLRVGSHADIARRLAPAGEAGLTLRELAATGFAESSGRPEALATGPAGTVYLCHPFLVHSAQPHRGTRPRFMAQPPLLPAPVTPAGSRPR</sequence>
<evidence type="ECO:0000256" key="1">
    <source>
        <dbReference type="SAM" id="MobiDB-lite"/>
    </source>
</evidence>
<keyword evidence="2" id="KW-0560">Oxidoreductase</keyword>
<dbReference type="Proteomes" id="UP000278222">
    <property type="component" value="Unassembled WGS sequence"/>
</dbReference>
<keyword evidence="2" id="KW-0223">Dioxygenase</keyword>
<organism evidence="2 3">
    <name type="scientific">Stella humosa</name>
    <dbReference type="NCBI Taxonomy" id="94"/>
    <lineage>
        <taxon>Bacteria</taxon>
        <taxon>Pseudomonadati</taxon>
        <taxon>Pseudomonadota</taxon>
        <taxon>Alphaproteobacteria</taxon>
        <taxon>Rhodospirillales</taxon>
        <taxon>Stellaceae</taxon>
        <taxon>Stella</taxon>
    </lineage>
</organism>
<dbReference type="InterPro" id="IPR008775">
    <property type="entry name" value="Phytyl_CoA_dOase-like"/>
</dbReference>
<accession>A0A3N1MBL5</accession>
<proteinExistence type="predicted"/>
<comment type="caution">
    <text evidence="2">The sequence shown here is derived from an EMBL/GenBank/DDBJ whole genome shotgun (WGS) entry which is preliminary data.</text>
</comment>
<evidence type="ECO:0000313" key="3">
    <source>
        <dbReference type="Proteomes" id="UP000278222"/>
    </source>
</evidence>
<evidence type="ECO:0000313" key="2">
    <source>
        <dbReference type="EMBL" id="ROQ01018.1"/>
    </source>
</evidence>
<dbReference type="RefSeq" id="WP_123687824.1">
    <property type="nucleotide sequence ID" value="NZ_AP019700.1"/>
</dbReference>